<evidence type="ECO:0000256" key="3">
    <source>
        <dbReference type="ARBA" id="ARBA00022833"/>
    </source>
</evidence>
<comment type="caution">
    <text evidence="4">The sequence shown here is derived from an EMBL/GenBank/DDBJ whole genome shotgun (WGS) entry which is preliminary data.</text>
</comment>
<evidence type="ECO:0008006" key="6">
    <source>
        <dbReference type="Google" id="ProtNLM"/>
    </source>
</evidence>
<evidence type="ECO:0000256" key="2">
    <source>
        <dbReference type="ARBA" id="ARBA00022771"/>
    </source>
</evidence>
<dbReference type="Proteomes" id="UP001516400">
    <property type="component" value="Unassembled WGS sequence"/>
</dbReference>
<accession>A0ABD2MZ59</accession>
<evidence type="ECO:0000313" key="5">
    <source>
        <dbReference type="Proteomes" id="UP001516400"/>
    </source>
</evidence>
<evidence type="ECO:0000313" key="4">
    <source>
        <dbReference type="EMBL" id="KAL3271507.1"/>
    </source>
</evidence>
<keyword evidence="5" id="KW-1185">Reference proteome</keyword>
<sequence>MAASSSLENQQWTCNLCNHIIISRPITCLVCDNNYHEGCAKKIKGTFIGKCEYVCKKCDNEYFSEVQHLLESDAVTEETKNVVILLVKIIESKDEIIASKNYYIKLLQTKVSNLQNKLKTIQTDER</sequence>
<keyword evidence="3" id="KW-0862">Zinc</keyword>
<dbReference type="PROSITE" id="PS01359">
    <property type="entry name" value="ZF_PHD_1"/>
    <property type="match status" value="1"/>
</dbReference>
<protein>
    <recommendedName>
        <fullName evidence="6">Phorbol-ester/DAG-type domain-containing protein</fullName>
    </recommendedName>
</protein>
<dbReference type="InterPro" id="IPR019786">
    <property type="entry name" value="Zinc_finger_PHD-type_CS"/>
</dbReference>
<evidence type="ECO:0000256" key="1">
    <source>
        <dbReference type="ARBA" id="ARBA00022723"/>
    </source>
</evidence>
<keyword evidence="2" id="KW-0863">Zinc-finger</keyword>
<name>A0ABD2MZ59_9CUCU</name>
<dbReference type="AlphaFoldDB" id="A0ABD2MZ59"/>
<dbReference type="EMBL" id="JABFTP020000042">
    <property type="protein sequence ID" value="KAL3271507.1"/>
    <property type="molecule type" value="Genomic_DNA"/>
</dbReference>
<organism evidence="4 5">
    <name type="scientific">Cryptolaemus montrouzieri</name>
    <dbReference type="NCBI Taxonomy" id="559131"/>
    <lineage>
        <taxon>Eukaryota</taxon>
        <taxon>Metazoa</taxon>
        <taxon>Ecdysozoa</taxon>
        <taxon>Arthropoda</taxon>
        <taxon>Hexapoda</taxon>
        <taxon>Insecta</taxon>
        <taxon>Pterygota</taxon>
        <taxon>Neoptera</taxon>
        <taxon>Endopterygota</taxon>
        <taxon>Coleoptera</taxon>
        <taxon>Polyphaga</taxon>
        <taxon>Cucujiformia</taxon>
        <taxon>Coccinelloidea</taxon>
        <taxon>Coccinellidae</taxon>
        <taxon>Scymninae</taxon>
        <taxon>Scymnini</taxon>
        <taxon>Cryptolaemus</taxon>
    </lineage>
</organism>
<reference evidence="4 5" key="1">
    <citation type="journal article" date="2021" name="BMC Biol.">
        <title>Horizontally acquired antibacterial genes associated with adaptive radiation of ladybird beetles.</title>
        <authorList>
            <person name="Li H.S."/>
            <person name="Tang X.F."/>
            <person name="Huang Y.H."/>
            <person name="Xu Z.Y."/>
            <person name="Chen M.L."/>
            <person name="Du X.Y."/>
            <person name="Qiu B.Y."/>
            <person name="Chen P.T."/>
            <person name="Zhang W."/>
            <person name="Slipinski A."/>
            <person name="Escalona H.E."/>
            <person name="Waterhouse R.M."/>
            <person name="Zwick A."/>
            <person name="Pang H."/>
        </authorList>
    </citation>
    <scope>NUCLEOTIDE SEQUENCE [LARGE SCALE GENOMIC DNA]</scope>
    <source>
        <strain evidence="4">SYSU2018</strain>
    </source>
</reference>
<dbReference type="GO" id="GO:0008270">
    <property type="term" value="F:zinc ion binding"/>
    <property type="evidence" value="ECO:0007669"/>
    <property type="project" value="UniProtKB-KW"/>
</dbReference>
<proteinExistence type="predicted"/>
<gene>
    <name evidence="4" type="ORF">HHI36_021990</name>
</gene>
<keyword evidence="1" id="KW-0479">Metal-binding</keyword>